<dbReference type="GO" id="GO:0003677">
    <property type="term" value="F:DNA binding"/>
    <property type="evidence" value="ECO:0007669"/>
    <property type="project" value="UniProtKB-KW"/>
</dbReference>
<evidence type="ECO:0000256" key="1">
    <source>
        <dbReference type="ARBA" id="ARBA00008761"/>
    </source>
</evidence>
<keyword evidence="11" id="KW-0614">Plasmid</keyword>
<dbReference type="InterPro" id="IPR001959">
    <property type="entry name" value="Transposase"/>
</dbReference>
<keyword evidence="4" id="KW-0479">Metal-binding</keyword>
<dbReference type="PANTHER" id="PTHR30405">
    <property type="entry name" value="TRANSPOSASE"/>
    <property type="match status" value="1"/>
</dbReference>
<dbReference type="AlphaFoldDB" id="L0KZ63"/>
<feature type="domain" description="Probable transposase IS891/IS1136/IS1341" evidence="8">
    <location>
        <begin position="161"/>
        <end position="273"/>
    </location>
</feature>
<keyword evidence="6" id="KW-0238">DNA-binding</keyword>
<reference evidence="12" key="1">
    <citation type="submission" date="2012-02" db="EMBL/GenBank/DDBJ databases">
        <title>Complete sequence of plasmid of Methanomethylovorans hollandica DSM 15978.</title>
        <authorList>
            <person name="Lucas S."/>
            <person name="Copeland A."/>
            <person name="Lapidus A."/>
            <person name="Glavina del Rio T."/>
            <person name="Dalin E."/>
            <person name="Tice H."/>
            <person name="Bruce D."/>
            <person name="Goodwin L."/>
            <person name="Pitluck S."/>
            <person name="Peters L."/>
            <person name="Mikhailova N."/>
            <person name="Held B."/>
            <person name="Kyrpides N."/>
            <person name="Mavromatis K."/>
            <person name="Ivanova N."/>
            <person name="Brettin T."/>
            <person name="Detter J.C."/>
            <person name="Han C."/>
            <person name="Larimer F."/>
            <person name="Land M."/>
            <person name="Hauser L."/>
            <person name="Markowitz V."/>
            <person name="Cheng J.-F."/>
            <person name="Hugenholtz P."/>
            <person name="Woyke T."/>
            <person name="Wu D."/>
            <person name="Spring S."/>
            <person name="Schroeder M."/>
            <person name="Brambilla E."/>
            <person name="Klenk H.-P."/>
            <person name="Eisen J.A."/>
        </authorList>
    </citation>
    <scope>NUCLEOTIDE SEQUENCE [LARGE SCALE GENOMIC DNA]</scope>
    <source>
        <strain evidence="12">DSM 15978 / NBRC 107637 / DMS1</strain>
        <plasmid evidence="12">Plasmid pMETHO01</plasmid>
    </source>
</reference>
<dbReference type="KEGG" id="mhz:Metho_2605"/>
<evidence type="ECO:0000259" key="10">
    <source>
        <dbReference type="Pfam" id="PF12323"/>
    </source>
</evidence>
<dbReference type="GO" id="GO:0046872">
    <property type="term" value="F:metal ion binding"/>
    <property type="evidence" value="ECO:0007669"/>
    <property type="project" value="UniProtKB-KW"/>
</dbReference>
<dbReference type="GeneID" id="14401567"/>
<dbReference type="RefSeq" id="WP_015313874.1">
    <property type="nucleotide sequence ID" value="NC_019972.1"/>
</dbReference>
<feature type="domain" description="Transposase putative helix-turn-helix" evidence="10">
    <location>
        <begin position="1"/>
        <end position="43"/>
    </location>
</feature>
<protein>
    <submittedName>
        <fullName evidence="11">Transposase, IS605 OrfB family, central region</fullName>
    </submittedName>
</protein>
<dbReference type="PANTHER" id="PTHR30405:SF25">
    <property type="entry name" value="RNA-GUIDED DNA ENDONUCLEASE INSQ-RELATED"/>
    <property type="match status" value="1"/>
</dbReference>
<organism evidence="11 12">
    <name type="scientific">Methanomethylovorans hollandica (strain DSM 15978 / NBRC 107637 / DMS1)</name>
    <dbReference type="NCBI Taxonomy" id="867904"/>
    <lineage>
        <taxon>Archaea</taxon>
        <taxon>Methanobacteriati</taxon>
        <taxon>Methanobacteriota</taxon>
        <taxon>Stenosarchaea group</taxon>
        <taxon>Methanomicrobia</taxon>
        <taxon>Methanosarcinales</taxon>
        <taxon>Methanosarcinaceae</taxon>
        <taxon>Methanomethylovorans</taxon>
    </lineage>
</organism>
<comment type="similarity">
    <text evidence="2">In the N-terminal section; belongs to the transposase 2 family.</text>
</comment>
<sequence>MLKTYKFRLYPTTQQVFVLNKTLDVCRHIYNEFLADRRNAYDRCNQSLSTMDQLYQVQYLEFDTDVHSQVKQDVIRRLGKSFDAFFRRCKKGETKPGYPRFRGKNRYSSFSYPQSGFKISGKKLKLSKIGDIKIVLHRKIEGKIKTCSIIKDGKSWYACFSVEVKPKRSIEPAKSIGVDVGLNAVVTLSDGTKIEAPGYYRKIEDKLKRQQRSLSRKKLYSNNWKKQSDKVSHAHKVIFNKRSDFNHKLSRILVDNYDLVVFEDLNIRNMVQNSKLSKSIHDAAWGKLIQYTMYKAEEAGKIVELVAPHNTSQNCSSCGIKVSKTLATRIHRCPNCGLVLDRDHNAAINILNLAVGTTVKACGVEPLGSAMKQEATCFNRW</sequence>
<name>L0KZ63_METHD</name>
<dbReference type="GO" id="GO:0006310">
    <property type="term" value="P:DNA recombination"/>
    <property type="evidence" value="ECO:0007669"/>
    <property type="project" value="UniProtKB-KW"/>
</dbReference>
<dbReference type="GO" id="GO:0032196">
    <property type="term" value="P:transposition"/>
    <property type="evidence" value="ECO:0007669"/>
    <property type="project" value="UniProtKB-KW"/>
</dbReference>
<gene>
    <name evidence="11" type="ordered locus">Metho_2605</name>
</gene>
<dbReference type="NCBIfam" id="NF040570">
    <property type="entry name" value="guided_TnpB"/>
    <property type="match status" value="1"/>
</dbReference>
<keyword evidence="7" id="KW-0233">DNA recombination</keyword>
<dbReference type="NCBIfam" id="TIGR01766">
    <property type="entry name" value="IS200/IS605 family accessory protein TnpB-like domain"/>
    <property type="match status" value="1"/>
</dbReference>
<dbReference type="OrthoDB" id="33505at2157"/>
<evidence type="ECO:0000256" key="5">
    <source>
        <dbReference type="ARBA" id="ARBA00022833"/>
    </source>
</evidence>
<dbReference type="EMBL" id="CP003363">
    <property type="protein sequence ID" value="AGB50742.1"/>
    <property type="molecule type" value="Genomic_DNA"/>
</dbReference>
<dbReference type="HOGENOM" id="CLU_032903_0_1_2"/>
<evidence type="ECO:0000259" key="9">
    <source>
        <dbReference type="Pfam" id="PF07282"/>
    </source>
</evidence>
<dbReference type="InterPro" id="IPR010095">
    <property type="entry name" value="Cas12f1-like_TNB"/>
</dbReference>
<geneLocation type="plasmid" evidence="11 12">
    <name>pMETHO01</name>
</geneLocation>
<keyword evidence="3" id="KW-0815">Transposition</keyword>
<dbReference type="Pfam" id="PF07282">
    <property type="entry name" value="Cas12f1-like_TNB"/>
    <property type="match status" value="1"/>
</dbReference>
<accession>L0KZ63</accession>
<evidence type="ECO:0000313" key="11">
    <source>
        <dbReference type="EMBL" id="AGB50742.1"/>
    </source>
</evidence>
<evidence type="ECO:0000259" key="8">
    <source>
        <dbReference type="Pfam" id="PF01385"/>
    </source>
</evidence>
<dbReference type="Proteomes" id="UP000010866">
    <property type="component" value="Plasmid pMETHO01"/>
</dbReference>
<feature type="domain" description="Cas12f1-like TNB" evidence="9">
    <location>
        <begin position="285"/>
        <end position="350"/>
    </location>
</feature>
<evidence type="ECO:0000256" key="3">
    <source>
        <dbReference type="ARBA" id="ARBA00022578"/>
    </source>
</evidence>
<keyword evidence="12" id="KW-1185">Reference proteome</keyword>
<evidence type="ECO:0000256" key="6">
    <source>
        <dbReference type="ARBA" id="ARBA00023125"/>
    </source>
</evidence>
<proteinExistence type="inferred from homology"/>
<keyword evidence="5" id="KW-0862">Zinc</keyword>
<evidence type="ECO:0000256" key="7">
    <source>
        <dbReference type="ARBA" id="ARBA00023172"/>
    </source>
</evidence>
<dbReference type="Pfam" id="PF01385">
    <property type="entry name" value="OrfB_IS605"/>
    <property type="match status" value="1"/>
</dbReference>
<evidence type="ECO:0000256" key="4">
    <source>
        <dbReference type="ARBA" id="ARBA00022723"/>
    </source>
</evidence>
<dbReference type="InterPro" id="IPR051399">
    <property type="entry name" value="RNA-guided_DNA_endo/Transpos"/>
</dbReference>
<comment type="similarity">
    <text evidence="1">In the C-terminal section; belongs to the transposase 35 family.</text>
</comment>
<dbReference type="Pfam" id="PF12323">
    <property type="entry name" value="HTH_OrfB_IS605"/>
    <property type="match status" value="1"/>
</dbReference>
<evidence type="ECO:0000256" key="2">
    <source>
        <dbReference type="ARBA" id="ARBA00011044"/>
    </source>
</evidence>
<dbReference type="InterPro" id="IPR021027">
    <property type="entry name" value="Transposase_put_HTH"/>
</dbReference>
<evidence type="ECO:0000313" key="12">
    <source>
        <dbReference type="Proteomes" id="UP000010866"/>
    </source>
</evidence>